<dbReference type="SMART" id="SM00353">
    <property type="entry name" value="HLH"/>
    <property type="match status" value="1"/>
</dbReference>
<evidence type="ECO:0000256" key="2">
    <source>
        <dbReference type="ARBA" id="ARBA00022902"/>
    </source>
</evidence>
<evidence type="ECO:0000313" key="7">
    <source>
        <dbReference type="EMBL" id="KAF7495086.1"/>
    </source>
</evidence>
<dbReference type="PANTHER" id="PTHR23349">
    <property type="entry name" value="BASIC HELIX-LOOP-HELIX TRANSCRIPTION FACTOR, TWIST"/>
    <property type="match status" value="1"/>
</dbReference>
<sequence length="335" mass="38167">MSSTILHTSTNNKSIVKQSNDNFIMKFSNKKRSNHGKFTNTNVNSKLNFHTTFHPHLHHHNHHHHPHHPQQQQPPSSVARRNERERNRVKMVNMGFATLRQHVPNGTKNKKMSKVETLRSAVEYIRELQKLLGQTNLNSTNDYASSETETISDENQYFNSFENSLSMIENEENCYGGSSPILGHSINTNLENLNQISSNYYENDLINNVDVTKNIDEDRNNNSLQNSLRIVQNHQHEGKKISTLSASHRQTVSSFISHQQPSFNHQQSTSSSPSLSMISSSSSTSSSPYNQPNNNLVLVVSSGPIESNLKTVPQQQFPQLSNQTEDELFDFVNWF</sequence>
<dbReference type="Pfam" id="PF00010">
    <property type="entry name" value="HLH"/>
    <property type="match status" value="1"/>
</dbReference>
<evidence type="ECO:0000256" key="4">
    <source>
        <dbReference type="ARBA" id="ARBA00023242"/>
    </source>
</evidence>
<organism evidence="7">
    <name type="scientific">Sarcoptes scabiei</name>
    <name type="common">Itch mite</name>
    <name type="synonym">Acarus scabiei</name>
    <dbReference type="NCBI Taxonomy" id="52283"/>
    <lineage>
        <taxon>Eukaryota</taxon>
        <taxon>Metazoa</taxon>
        <taxon>Ecdysozoa</taxon>
        <taxon>Arthropoda</taxon>
        <taxon>Chelicerata</taxon>
        <taxon>Arachnida</taxon>
        <taxon>Acari</taxon>
        <taxon>Acariformes</taxon>
        <taxon>Sarcoptiformes</taxon>
        <taxon>Astigmata</taxon>
        <taxon>Psoroptidia</taxon>
        <taxon>Sarcoptoidea</taxon>
        <taxon>Sarcoptidae</taxon>
        <taxon>Sarcoptinae</taxon>
        <taxon>Sarcoptes</taxon>
    </lineage>
</organism>
<evidence type="ECO:0000256" key="5">
    <source>
        <dbReference type="SAM" id="MobiDB-lite"/>
    </source>
</evidence>
<reference evidence="7" key="2">
    <citation type="submission" date="2020-01" db="EMBL/GenBank/DDBJ databases">
        <authorList>
            <person name="Korhonen P.K.K."/>
            <person name="Guangxu M.G."/>
            <person name="Wang T.W."/>
            <person name="Stroehlein A.J.S."/>
            <person name="Young N.D."/>
            <person name="Ang C.-S.A."/>
            <person name="Fernando D.W.F."/>
            <person name="Lu H.L."/>
            <person name="Taylor S.T."/>
            <person name="Ehtesham M.E.M."/>
            <person name="Najaraj S.H.N."/>
            <person name="Harsha G.H.G."/>
            <person name="Madugundu A.M."/>
            <person name="Renuse S.R."/>
            <person name="Holt D.H."/>
            <person name="Pandey A.P."/>
            <person name="Papenfuss A.P."/>
            <person name="Gasser R.B.G."/>
            <person name="Fischer K.F."/>
        </authorList>
    </citation>
    <scope>NUCLEOTIDE SEQUENCE</scope>
    <source>
        <strain evidence="7">SSS_KF_BRIS2020</strain>
    </source>
</reference>
<keyword evidence="2" id="KW-0524">Neurogenesis</keyword>
<dbReference type="Gene3D" id="4.10.280.10">
    <property type="entry name" value="Helix-loop-helix DNA-binding domain"/>
    <property type="match status" value="1"/>
</dbReference>
<dbReference type="InterPro" id="IPR011598">
    <property type="entry name" value="bHLH_dom"/>
</dbReference>
<proteinExistence type="predicted"/>
<dbReference type="GO" id="GO:0005634">
    <property type="term" value="C:nucleus"/>
    <property type="evidence" value="ECO:0007669"/>
    <property type="project" value="UniProtKB-SubCell"/>
</dbReference>
<comment type="subcellular location">
    <subcellularLocation>
        <location evidence="1">Nucleus</location>
    </subcellularLocation>
</comment>
<evidence type="ECO:0000313" key="9">
    <source>
        <dbReference type="Proteomes" id="UP000070412"/>
    </source>
</evidence>
<reference evidence="8" key="3">
    <citation type="submission" date="2022-06" db="UniProtKB">
        <authorList>
            <consortium name="EnsemblMetazoa"/>
        </authorList>
    </citation>
    <scope>IDENTIFICATION</scope>
</reference>
<dbReference type="GO" id="GO:0046983">
    <property type="term" value="F:protein dimerization activity"/>
    <property type="evidence" value="ECO:0007669"/>
    <property type="project" value="InterPro"/>
</dbReference>
<feature type="compositionally biased region" description="Polar residues" evidence="5">
    <location>
        <begin position="255"/>
        <end position="267"/>
    </location>
</feature>
<dbReference type="GO" id="GO:0000977">
    <property type="term" value="F:RNA polymerase II transcription regulatory region sequence-specific DNA binding"/>
    <property type="evidence" value="ECO:0007669"/>
    <property type="project" value="TreeGrafter"/>
</dbReference>
<reference evidence="9" key="1">
    <citation type="journal article" date="2020" name="PLoS Negl. Trop. Dis.">
        <title>High-quality nuclear genome for Sarcoptes scabiei-A critical resource for a neglected parasite.</title>
        <authorList>
            <person name="Korhonen P.K."/>
            <person name="Gasser R.B."/>
            <person name="Ma G."/>
            <person name="Wang T."/>
            <person name="Stroehlein A.J."/>
            <person name="Young N.D."/>
            <person name="Ang C.S."/>
            <person name="Fernando D.D."/>
            <person name="Lu H.C."/>
            <person name="Taylor S."/>
            <person name="Reynolds S.L."/>
            <person name="Mofiz E."/>
            <person name="Najaraj S.H."/>
            <person name="Gowda H."/>
            <person name="Madugundu A."/>
            <person name="Renuse S."/>
            <person name="Holt D."/>
            <person name="Pandey A."/>
            <person name="Papenfuss A.T."/>
            <person name="Fischer K."/>
        </authorList>
    </citation>
    <scope>NUCLEOTIDE SEQUENCE [LARGE SCALE GENOMIC DNA]</scope>
</reference>
<keyword evidence="4" id="KW-0539">Nucleus</keyword>
<dbReference type="PROSITE" id="PS50888">
    <property type="entry name" value="BHLH"/>
    <property type="match status" value="1"/>
</dbReference>
<dbReference type="PANTHER" id="PTHR23349:SF108">
    <property type="entry name" value="BHLH DOMAIN-CONTAINING PROTEIN"/>
    <property type="match status" value="1"/>
</dbReference>
<dbReference type="EnsemblMetazoa" id="SSS_1032s_mrna">
    <property type="protein sequence ID" value="KAF7495086.1"/>
    <property type="gene ID" value="SSS_1032"/>
</dbReference>
<dbReference type="SUPFAM" id="SSF47459">
    <property type="entry name" value="HLH, helix-loop-helix DNA-binding domain"/>
    <property type="match status" value="1"/>
</dbReference>
<keyword evidence="3" id="KW-0238">DNA-binding</keyword>
<keyword evidence="9" id="KW-1185">Reference proteome</keyword>
<gene>
    <name evidence="7" type="ORF">SSS_1032</name>
</gene>
<dbReference type="AlphaFoldDB" id="A0A834REG6"/>
<evidence type="ECO:0000256" key="3">
    <source>
        <dbReference type="ARBA" id="ARBA00023125"/>
    </source>
</evidence>
<protein>
    <submittedName>
        <fullName evidence="7">Achaete-scute -like protein 1</fullName>
    </submittedName>
</protein>
<dbReference type="InterPro" id="IPR050283">
    <property type="entry name" value="E-box_TF_Regulators"/>
</dbReference>
<feature type="region of interest" description="Disordered" evidence="5">
    <location>
        <begin position="255"/>
        <end position="291"/>
    </location>
</feature>
<dbReference type="FunFam" id="4.10.280.10:FF:000029">
    <property type="entry name" value="Achaete-scute family bHLH transcription factor 1"/>
    <property type="match status" value="1"/>
</dbReference>
<dbReference type="GO" id="GO:0007399">
    <property type="term" value="P:nervous system development"/>
    <property type="evidence" value="ECO:0007669"/>
    <property type="project" value="UniProtKB-KW"/>
</dbReference>
<dbReference type="InterPro" id="IPR036638">
    <property type="entry name" value="HLH_DNA-bd_sf"/>
</dbReference>
<feature type="compositionally biased region" description="Basic residues" evidence="5">
    <location>
        <begin position="55"/>
        <end position="68"/>
    </location>
</feature>
<dbReference type="Proteomes" id="UP000070412">
    <property type="component" value="Unassembled WGS sequence"/>
</dbReference>
<accession>A0A834REG6</accession>
<feature type="domain" description="BHLH" evidence="6">
    <location>
        <begin position="76"/>
        <end position="128"/>
    </location>
</feature>
<name>A0A834REG6_SARSC</name>
<evidence type="ECO:0000259" key="6">
    <source>
        <dbReference type="PROSITE" id="PS50888"/>
    </source>
</evidence>
<feature type="region of interest" description="Disordered" evidence="5">
    <location>
        <begin position="55"/>
        <end position="82"/>
    </location>
</feature>
<evidence type="ECO:0000256" key="1">
    <source>
        <dbReference type="ARBA" id="ARBA00004123"/>
    </source>
</evidence>
<feature type="compositionally biased region" description="Low complexity" evidence="5">
    <location>
        <begin position="268"/>
        <end position="287"/>
    </location>
</feature>
<dbReference type="GO" id="GO:0000981">
    <property type="term" value="F:DNA-binding transcription factor activity, RNA polymerase II-specific"/>
    <property type="evidence" value="ECO:0007669"/>
    <property type="project" value="TreeGrafter"/>
</dbReference>
<evidence type="ECO:0000313" key="8">
    <source>
        <dbReference type="EnsemblMetazoa" id="KAF7495086.1"/>
    </source>
</evidence>
<dbReference type="EMBL" id="WVUK01000050">
    <property type="protein sequence ID" value="KAF7495086.1"/>
    <property type="molecule type" value="Genomic_DNA"/>
</dbReference>
<dbReference type="OrthoDB" id="5976910at2759"/>